<dbReference type="PROSITE" id="PS50234">
    <property type="entry name" value="VWFA"/>
    <property type="match status" value="1"/>
</dbReference>
<keyword evidence="8" id="KW-1185">Reference proteome</keyword>
<keyword evidence="1" id="KW-1003">Cell membrane</keyword>
<evidence type="ECO:0000256" key="1">
    <source>
        <dbReference type="ARBA" id="ARBA00022475"/>
    </source>
</evidence>
<dbReference type="Proteomes" id="UP000256269">
    <property type="component" value="Unassembled WGS sequence"/>
</dbReference>
<comment type="caution">
    <text evidence="7">The sequence shown here is derived from an EMBL/GenBank/DDBJ whole genome shotgun (WGS) entry which is preliminary data.</text>
</comment>
<dbReference type="Pfam" id="PF07584">
    <property type="entry name" value="BatA"/>
    <property type="match status" value="1"/>
</dbReference>
<dbReference type="Pfam" id="PF13519">
    <property type="entry name" value="VWA_2"/>
    <property type="match status" value="1"/>
</dbReference>
<dbReference type="InterPro" id="IPR024163">
    <property type="entry name" value="Aerotolerance_reg_N"/>
</dbReference>
<dbReference type="Gene3D" id="3.40.50.410">
    <property type="entry name" value="von Willebrand factor, type A domain"/>
    <property type="match status" value="1"/>
</dbReference>
<dbReference type="AlphaFoldDB" id="A0A3E0I7X5"/>
<evidence type="ECO:0000256" key="4">
    <source>
        <dbReference type="ARBA" id="ARBA00023136"/>
    </source>
</evidence>
<evidence type="ECO:0000256" key="2">
    <source>
        <dbReference type="ARBA" id="ARBA00022692"/>
    </source>
</evidence>
<protein>
    <submittedName>
        <fullName evidence="7">Ca-activated chloride channel family protein</fullName>
    </submittedName>
</protein>
<proteinExistence type="predicted"/>
<dbReference type="InterPro" id="IPR036465">
    <property type="entry name" value="vWFA_dom_sf"/>
</dbReference>
<evidence type="ECO:0000313" key="8">
    <source>
        <dbReference type="Proteomes" id="UP000256269"/>
    </source>
</evidence>
<sequence length="326" mass="34319">MSLTGFTDPLWLLLIAVVAVLAIGYLVVQRVRVRDTKRFTNLELLERVAPRRPGWQRHIPPAMLAVGLILLSIALAGPTAEQKVPRNRATVMLVMDVSLSMNSTDIPPSRLAAAQSAAKSFADQLTPGVNLGLIEFAGSATVLVSPTTDRNQVKAGIDALKPAEATATGDAIAAAVQAIQSFGKLLTGADGPPPARIVLLSDGRENNPADPNAPRGAYTQAKAAHQAQMPISGIYFGTKGGTADIDGQQEDVPGDEQQMQQIARLSGGDSYDAHSAGQLQNVYNSLASQIGYETKQVDASQPWLALGTLISLLSVAASVLITQRIS</sequence>
<dbReference type="RefSeq" id="WP_116173333.1">
    <property type="nucleotide sequence ID" value="NZ_CP144375.1"/>
</dbReference>
<dbReference type="SMART" id="SM00327">
    <property type="entry name" value="VWA"/>
    <property type="match status" value="1"/>
</dbReference>
<feature type="domain" description="VWFA" evidence="6">
    <location>
        <begin position="90"/>
        <end position="286"/>
    </location>
</feature>
<evidence type="ECO:0000256" key="5">
    <source>
        <dbReference type="SAM" id="Phobius"/>
    </source>
</evidence>
<keyword evidence="2 5" id="KW-0812">Transmembrane</keyword>
<organism evidence="7 8">
    <name type="scientific">Kutzneria buriramensis</name>
    <dbReference type="NCBI Taxonomy" id="1045776"/>
    <lineage>
        <taxon>Bacteria</taxon>
        <taxon>Bacillati</taxon>
        <taxon>Actinomycetota</taxon>
        <taxon>Actinomycetes</taxon>
        <taxon>Pseudonocardiales</taxon>
        <taxon>Pseudonocardiaceae</taxon>
        <taxon>Kutzneria</taxon>
    </lineage>
</organism>
<dbReference type="InterPro" id="IPR002035">
    <property type="entry name" value="VWF_A"/>
</dbReference>
<reference evidence="7 8" key="1">
    <citation type="submission" date="2018-08" db="EMBL/GenBank/DDBJ databases">
        <title>Genomic Encyclopedia of Archaeal and Bacterial Type Strains, Phase II (KMG-II): from individual species to whole genera.</title>
        <authorList>
            <person name="Goeker M."/>
        </authorList>
    </citation>
    <scope>NUCLEOTIDE SEQUENCE [LARGE SCALE GENOMIC DNA]</scope>
    <source>
        <strain evidence="7 8">DSM 45791</strain>
    </source>
</reference>
<evidence type="ECO:0000259" key="6">
    <source>
        <dbReference type="PROSITE" id="PS50234"/>
    </source>
</evidence>
<dbReference type="EMBL" id="QUNO01000002">
    <property type="protein sequence ID" value="REH54245.1"/>
    <property type="molecule type" value="Genomic_DNA"/>
</dbReference>
<dbReference type="NCBIfam" id="NF010238">
    <property type="entry name" value="PRK13685.1"/>
    <property type="match status" value="1"/>
</dbReference>
<evidence type="ECO:0000256" key="3">
    <source>
        <dbReference type="ARBA" id="ARBA00022989"/>
    </source>
</evidence>
<evidence type="ECO:0000313" key="7">
    <source>
        <dbReference type="EMBL" id="REH54245.1"/>
    </source>
</evidence>
<feature type="transmembrane region" description="Helical" evidence="5">
    <location>
        <begin position="61"/>
        <end position="80"/>
    </location>
</feature>
<accession>A0A3E0I7X5</accession>
<dbReference type="PANTHER" id="PTHR22550:SF5">
    <property type="entry name" value="LEUCINE ZIPPER PROTEIN 4"/>
    <property type="match status" value="1"/>
</dbReference>
<dbReference type="InterPro" id="IPR050768">
    <property type="entry name" value="UPF0353/GerABKA_families"/>
</dbReference>
<name>A0A3E0I7X5_9PSEU</name>
<feature type="transmembrane region" description="Helical" evidence="5">
    <location>
        <begin position="12"/>
        <end position="28"/>
    </location>
</feature>
<dbReference type="SUPFAM" id="SSF53300">
    <property type="entry name" value="vWA-like"/>
    <property type="match status" value="1"/>
</dbReference>
<gene>
    <name evidence="7" type="ORF">BCF44_102477</name>
</gene>
<dbReference type="PANTHER" id="PTHR22550">
    <property type="entry name" value="SPORE GERMINATION PROTEIN"/>
    <property type="match status" value="1"/>
</dbReference>
<keyword evidence="3 5" id="KW-1133">Transmembrane helix</keyword>
<keyword evidence="4 5" id="KW-0472">Membrane</keyword>
<dbReference type="OrthoDB" id="8882959at2"/>